<dbReference type="InterPro" id="IPR011051">
    <property type="entry name" value="RmlC_Cupin_sf"/>
</dbReference>
<dbReference type="Gene3D" id="2.60.120.10">
    <property type="entry name" value="Jelly Rolls"/>
    <property type="match status" value="1"/>
</dbReference>
<dbReference type="Proteomes" id="UP000469670">
    <property type="component" value="Unassembled WGS sequence"/>
</dbReference>
<reference evidence="2 3" key="1">
    <citation type="submission" date="2020-01" db="EMBL/GenBank/DDBJ databases">
        <title>Insect and environment-associated Actinomycetes.</title>
        <authorList>
            <person name="Currrie C."/>
            <person name="Chevrette M."/>
            <person name="Carlson C."/>
            <person name="Stubbendieck R."/>
            <person name="Wendt-Pienkowski E."/>
        </authorList>
    </citation>
    <scope>NUCLEOTIDE SEQUENCE [LARGE SCALE GENOMIC DNA]</scope>
    <source>
        <strain evidence="2 3">SID7590</strain>
    </source>
</reference>
<accession>A0A7K3S339</accession>
<comment type="caution">
    <text evidence="2">The sequence shown here is derived from an EMBL/GenBank/DDBJ whole genome shotgun (WGS) entry which is preliminary data.</text>
</comment>
<sequence>MSDPIVVRAGGGRAFPGPTGKPMTVKLGADATRGAYSLIEYTHAPHTPGPPPHVHHEHEEAFHVTAGELTLDVDGDTLTLGPGDYAVVPRGAVHRPYNTSDAPVTFFFIASPAMDGFFAEMSDLNAATGGSPSPEQLREIGERWDSEFTQLPAATGVRMVNEE</sequence>
<dbReference type="InterPro" id="IPR053146">
    <property type="entry name" value="QDO-like"/>
</dbReference>
<protein>
    <submittedName>
        <fullName evidence="2">Cupin domain-containing protein</fullName>
    </submittedName>
</protein>
<evidence type="ECO:0000313" key="3">
    <source>
        <dbReference type="Proteomes" id="UP000469670"/>
    </source>
</evidence>
<proteinExistence type="predicted"/>
<dbReference type="PANTHER" id="PTHR36440">
    <property type="entry name" value="PUTATIVE (AFU_ORTHOLOGUE AFUA_8G07350)-RELATED"/>
    <property type="match status" value="1"/>
</dbReference>
<name>A0A7K3S339_9ACTN</name>
<evidence type="ECO:0000259" key="1">
    <source>
        <dbReference type="Pfam" id="PF07883"/>
    </source>
</evidence>
<dbReference type="Pfam" id="PF07883">
    <property type="entry name" value="Cupin_2"/>
    <property type="match status" value="1"/>
</dbReference>
<organism evidence="2 3">
    <name type="scientific">Streptomyces parvus</name>
    <dbReference type="NCBI Taxonomy" id="66428"/>
    <lineage>
        <taxon>Bacteria</taxon>
        <taxon>Bacillati</taxon>
        <taxon>Actinomycetota</taxon>
        <taxon>Actinomycetes</taxon>
        <taxon>Kitasatosporales</taxon>
        <taxon>Streptomycetaceae</taxon>
        <taxon>Streptomyces</taxon>
    </lineage>
</organism>
<dbReference type="AlphaFoldDB" id="A0A7K3S339"/>
<dbReference type="RefSeq" id="WP_164206312.1">
    <property type="nucleotide sequence ID" value="NZ_JAAGMP010001193.1"/>
</dbReference>
<dbReference type="SUPFAM" id="SSF51182">
    <property type="entry name" value="RmlC-like cupins"/>
    <property type="match status" value="1"/>
</dbReference>
<dbReference type="PANTHER" id="PTHR36440:SF1">
    <property type="entry name" value="PUTATIVE (AFU_ORTHOLOGUE AFUA_8G07350)-RELATED"/>
    <property type="match status" value="1"/>
</dbReference>
<dbReference type="InterPro" id="IPR013096">
    <property type="entry name" value="Cupin_2"/>
</dbReference>
<dbReference type="EMBL" id="JAAGMP010001193">
    <property type="protein sequence ID" value="NEC21925.1"/>
    <property type="molecule type" value="Genomic_DNA"/>
</dbReference>
<feature type="domain" description="Cupin type-2" evidence="1">
    <location>
        <begin position="43"/>
        <end position="109"/>
    </location>
</feature>
<dbReference type="InterPro" id="IPR014710">
    <property type="entry name" value="RmlC-like_jellyroll"/>
</dbReference>
<gene>
    <name evidence="2" type="ORF">G3I50_27330</name>
</gene>
<evidence type="ECO:0000313" key="2">
    <source>
        <dbReference type="EMBL" id="NEC21925.1"/>
    </source>
</evidence>